<evidence type="ECO:0000256" key="2">
    <source>
        <dbReference type="ARBA" id="ARBA00010235"/>
    </source>
</evidence>
<keyword evidence="6" id="KW-0449">Lipoprotein</keyword>
<evidence type="ECO:0000256" key="3">
    <source>
        <dbReference type="ARBA" id="ARBA00022300"/>
    </source>
</evidence>
<evidence type="ECO:0000256" key="6">
    <source>
        <dbReference type="ARBA" id="ARBA00023288"/>
    </source>
</evidence>
<dbReference type="PANTHER" id="PTHR31634">
    <property type="entry name" value="BLOC-1-RELATED COMPLEX SUBUNIT 5"/>
    <property type="match status" value="1"/>
</dbReference>
<proteinExistence type="inferred from homology"/>
<keyword evidence="9" id="KW-1185">Reference proteome</keyword>
<gene>
    <name evidence="8" type="ORF">J3Q64DRAFT_1717810</name>
</gene>
<evidence type="ECO:0000313" key="8">
    <source>
        <dbReference type="EMBL" id="KAL0092190.1"/>
    </source>
</evidence>
<evidence type="ECO:0000313" key="9">
    <source>
        <dbReference type="Proteomes" id="UP001448207"/>
    </source>
</evidence>
<organism evidence="8 9">
    <name type="scientific">Phycomyces blakesleeanus</name>
    <dbReference type="NCBI Taxonomy" id="4837"/>
    <lineage>
        <taxon>Eukaryota</taxon>
        <taxon>Fungi</taxon>
        <taxon>Fungi incertae sedis</taxon>
        <taxon>Mucoromycota</taxon>
        <taxon>Mucoromycotina</taxon>
        <taxon>Mucoromycetes</taxon>
        <taxon>Mucorales</taxon>
        <taxon>Phycomycetaceae</taxon>
        <taxon>Phycomyces</taxon>
    </lineage>
</organism>
<protein>
    <recommendedName>
        <fullName evidence="3">BLOC-1-related complex subunit 5</fullName>
    </recommendedName>
</protein>
<evidence type="ECO:0000256" key="5">
    <source>
        <dbReference type="ARBA" id="ARBA00023228"/>
    </source>
</evidence>
<dbReference type="EMBL" id="JBCLYO010000002">
    <property type="protein sequence ID" value="KAL0092190.1"/>
    <property type="molecule type" value="Genomic_DNA"/>
</dbReference>
<reference evidence="8 9" key="1">
    <citation type="submission" date="2024-04" db="EMBL/GenBank/DDBJ databases">
        <title>Symmetric and asymmetric DNA N6-adenine methylation regulates different biological responses in Mucorales.</title>
        <authorList>
            <consortium name="Lawrence Berkeley National Laboratory"/>
            <person name="Lax C."/>
            <person name="Mondo S.J."/>
            <person name="Osorio-Concepcion M."/>
            <person name="Muszewska A."/>
            <person name="Corrochano-Luque M."/>
            <person name="Gutierrez G."/>
            <person name="Riley R."/>
            <person name="Lipzen A."/>
            <person name="Guo J."/>
            <person name="Hundley H."/>
            <person name="Amirebrahimi M."/>
            <person name="Ng V."/>
            <person name="Lorenzo-Gutierrez D."/>
            <person name="Binder U."/>
            <person name="Yang J."/>
            <person name="Song Y."/>
            <person name="Canovas D."/>
            <person name="Navarro E."/>
            <person name="Freitag M."/>
            <person name="Gabaldon T."/>
            <person name="Grigoriev I.V."/>
            <person name="Corrochano L.M."/>
            <person name="Nicolas F.E."/>
            <person name="Garre V."/>
        </authorList>
    </citation>
    <scope>NUCLEOTIDE SEQUENCE [LARGE SCALE GENOMIC DNA]</scope>
    <source>
        <strain evidence="8 9">L51</strain>
    </source>
</reference>
<sequence length="374" mass="42229">MGQEQSNEIKASRNDRTRKNPLRQQRPLSELYPADLAIRPEPIRRHSTDARPQILESDTEYTVEAFDSGSDAESSYRDSSGKATPSIIHTHVDDFDDGVVEVVKDSRDFNKEDELIKQLRKIQQFEPFIKEPDRSFSLEGLLGIATEPKETQSIIDPLDHESIADILIRLQKHIDKWMMKISNDQRSLLQRIKYVDDLSAKNTQILVAAYGQAKLASERLNDAKNLKAQAEHAQKQTSNIFQALLSIENHLSPEDRFGHPEFTKRWPELDLLHQRETRIKPPHEVIANQERSAIDLPKVTTTTATDITDTSVPDELGITFAEMTRIPSATIITPTSSSQDKSDVVGLLRTISNSLHTSEQSVSDQVLDSKTDSS</sequence>
<dbReference type="PANTHER" id="PTHR31634:SF2">
    <property type="entry name" value="BLOC-1-RELATED COMPLEX SUBUNIT 5"/>
    <property type="match status" value="1"/>
</dbReference>
<dbReference type="InterPro" id="IPR018780">
    <property type="entry name" value="TBORCS5"/>
</dbReference>
<keyword evidence="5" id="KW-0458">Lysosome</keyword>
<feature type="region of interest" description="Disordered" evidence="7">
    <location>
        <begin position="1"/>
        <end position="86"/>
    </location>
</feature>
<keyword evidence="4" id="KW-0472">Membrane</keyword>
<dbReference type="Proteomes" id="UP001448207">
    <property type="component" value="Unassembled WGS sequence"/>
</dbReference>
<name>A0ABR3B9X6_PHYBL</name>
<evidence type="ECO:0000256" key="1">
    <source>
        <dbReference type="ARBA" id="ARBA00004122"/>
    </source>
</evidence>
<evidence type="ECO:0000256" key="7">
    <source>
        <dbReference type="SAM" id="MobiDB-lite"/>
    </source>
</evidence>
<comment type="similarity">
    <text evidence="2">Belongs to the BORCS5 family.</text>
</comment>
<accession>A0ABR3B9X6</accession>
<comment type="subcellular location">
    <subcellularLocation>
        <location evidence="1">Lysosome membrane</location>
        <topology evidence="1">Lipid-anchor</topology>
        <orientation evidence="1">Cytoplasmic side</orientation>
    </subcellularLocation>
</comment>
<comment type="caution">
    <text evidence="8">The sequence shown here is derived from an EMBL/GenBank/DDBJ whole genome shotgun (WGS) entry which is preliminary data.</text>
</comment>
<evidence type="ECO:0000256" key="4">
    <source>
        <dbReference type="ARBA" id="ARBA00023136"/>
    </source>
</evidence>